<name>A0ABS4JGT8_9BACL</name>
<feature type="domain" description="BIG2" evidence="2">
    <location>
        <begin position="396"/>
        <end position="477"/>
    </location>
</feature>
<dbReference type="InterPro" id="IPR008964">
    <property type="entry name" value="Invasin/intimin_cell_adhesion"/>
</dbReference>
<keyword evidence="1" id="KW-0732">Signal</keyword>
<dbReference type="PANTHER" id="PTHR42754">
    <property type="entry name" value="ENDOGLUCANASE"/>
    <property type="match status" value="1"/>
</dbReference>
<dbReference type="Proteomes" id="UP001519288">
    <property type="component" value="Unassembled WGS sequence"/>
</dbReference>
<dbReference type="PANTHER" id="PTHR42754:SF1">
    <property type="entry name" value="LIPOPROTEIN"/>
    <property type="match status" value="1"/>
</dbReference>
<dbReference type="SMART" id="SM00635">
    <property type="entry name" value="BID_2"/>
    <property type="match status" value="1"/>
</dbReference>
<evidence type="ECO:0000313" key="3">
    <source>
        <dbReference type="EMBL" id="MBP2000940.1"/>
    </source>
</evidence>
<accession>A0ABS4JGT8</accession>
<protein>
    <recommendedName>
        <fullName evidence="2">BIG2 domain-containing protein</fullName>
    </recommendedName>
</protein>
<dbReference type="InterPro" id="IPR003343">
    <property type="entry name" value="Big_2"/>
</dbReference>
<comment type="caution">
    <text evidence="3">The sequence shown here is derived from an EMBL/GenBank/DDBJ whole genome shotgun (WGS) entry which is preliminary data.</text>
</comment>
<gene>
    <name evidence="3" type="ORF">J2Z69_001983</name>
</gene>
<evidence type="ECO:0000256" key="1">
    <source>
        <dbReference type="SAM" id="SignalP"/>
    </source>
</evidence>
<organism evidence="3 4">
    <name type="scientific">Paenibacillus shirakamiensis</name>
    <dbReference type="NCBI Taxonomy" id="1265935"/>
    <lineage>
        <taxon>Bacteria</taxon>
        <taxon>Bacillati</taxon>
        <taxon>Bacillota</taxon>
        <taxon>Bacilli</taxon>
        <taxon>Bacillales</taxon>
        <taxon>Paenibacillaceae</taxon>
        <taxon>Paenibacillus</taxon>
    </lineage>
</organism>
<evidence type="ECO:0000259" key="2">
    <source>
        <dbReference type="SMART" id="SM00635"/>
    </source>
</evidence>
<reference evidence="3 4" key="1">
    <citation type="submission" date="2021-03" db="EMBL/GenBank/DDBJ databases">
        <title>Genomic Encyclopedia of Type Strains, Phase IV (KMG-IV): sequencing the most valuable type-strain genomes for metagenomic binning, comparative biology and taxonomic classification.</title>
        <authorList>
            <person name="Goeker M."/>
        </authorList>
    </citation>
    <scope>NUCLEOTIDE SEQUENCE [LARGE SCALE GENOMIC DNA]</scope>
    <source>
        <strain evidence="3 4">DSM 26806</strain>
    </source>
</reference>
<sequence>MKKNYWSRSISLFSIVTGLLLTLSIPNTSHAANNALEEDWSILLSTSTHVNKAVKVIPTLDGGYLTLGNRMTRDTPYRTTLEFNKLTNQGQLDWAKRIQEPRLEAGSAVTAQDIIQTRDGGYVVGGYVKESAESSHSYLLKVNSSGQYQWSRRFTTHPSGESIQRVRETQDGGLILTASISNSVNHAGPVLFKTDSQGSDVWITTLTDYPGQEISDVIEKPEGGYIAVGLTLQDPNQNYATTSALLTLNAQGKVAGTSYIANHSGGIPQQIERVAEGGYIIRTSSGLNRLDAGGNSLWITPFQNFGSEISVQYTYLTIAKDGGYVLTGVDSQRTRQLHITKVSSQGNHAWTYHPTVTGFTTAGYGSATSDGGAILTYSTIDSQHLETLKLRPSSVQQGSFYLDSDAYSITIGDTLDTVALYKDGNGKVHNATAEAQYSSSNSAVASIDSQGNITGIKAGTATITATYKGITFTAPVLVVKPYVAIKSH</sequence>
<dbReference type="RefSeq" id="WP_209861545.1">
    <property type="nucleotide sequence ID" value="NZ_JAGGLD010000003.1"/>
</dbReference>
<proteinExistence type="predicted"/>
<dbReference type="SUPFAM" id="SSF49373">
    <property type="entry name" value="Invasin/intimin cell-adhesion fragments"/>
    <property type="match status" value="1"/>
</dbReference>
<feature type="chain" id="PRO_5046897701" description="BIG2 domain-containing protein" evidence="1">
    <location>
        <begin position="32"/>
        <end position="488"/>
    </location>
</feature>
<keyword evidence="4" id="KW-1185">Reference proteome</keyword>
<dbReference type="Gene3D" id="2.60.40.1080">
    <property type="match status" value="1"/>
</dbReference>
<dbReference type="Pfam" id="PF02368">
    <property type="entry name" value="Big_2"/>
    <property type="match status" value="1"/>
</dbReference>
<evidence type="ECO:0000313" key="4">
    <source>
        <dbReference type="Proteomes" id="UP001519288"/>
    </source>
</evidence>
<dbReference type="EMBL" id="JAGGLD010000003">
    <property type="protein sequence ID" value="MBP2000940.1"/>
    <property type="molecule type" value="Genomic_DNA"/>
</dbReference>
<feature type="signal peptide" evidence="1">
    <location>
        <begin position="1"/>
        <end position="31"/>
    </location>
</feature>